<dbReference type="Proteomes" id="UP001492380">
    <property type="component" value="Unassembled WGS sequence"/>
</dbReference>
<sequence length="124" mass="13740">FPSLPFPSLTSPFLSLSLSLGPGKSSCVRFSCNLHFLLLPLLSAFIDGYPMVWKWDGARVRAWQPRETAWVYDDWNDGCGCGCGCDAMMPQLGSYAMRSCMLLCDSLRFDAMRCCCAAFALMLA</sequence>
<evidence type="ECO:0000313" key="1">
    <source>
        <dbReference type="EMBL" id="KAK8235560.1"/>
    </source>
</evidence>
<dbReference type="EMBL" id="JBBWRZ010000005">
    <property type="protein sequence ID" value="KAK8235560.1"/>
    <property type="molecule type" value="Genomic_DNA"/>
</dbReference>
<keyword evidence="2" id="KW-1185">Reference proteome</keyword>
<name>A0ABR1YQ32_9PEZI</name>
<feature type="non-terminal residue" evidence="1">
    <location>
        <position position="1"/>
    </location>
</feature>
<organism evidence="1 2">
    <name type="scientific">Phyllosticta capitalensis</name>
    <dbReference type="NCBI Taxonomy" id="121624"/>
    <lineage>
        <taxon>Eukaryota</taxon>
        <taxon>Fungi</taxon>
        <taxon>Dikarya</taxon>
        <taxon>Ascomycota</taxon>
        <taxon>Pezizomycotina</taxon>
        <taxon>Dothideomycetes</taxon>
        <taxon>Dothideomycetes incertae sedis</taxon>
        <taxon>Botryosphaeriales</taxon>
        <taxon>Phyllostictaceae</taxon>
        <taxon>Phyllosticta</taxon>
    </lineage>
</organism>
<reference evidence="1 2" key="1">
    <citation type="submission" date="2024-04" db="EMBL/GenBank/DDBJ databases">
        <title>Phyllosticta paracitricarpa is synonymous to the EU quarantine fungus P. citricarpa based on phylogenomic analyses.</title>
        <authorList>
            <consortium name="Lawrence Berkeley National Laboratory"/>
            <person name="Van Ingen-Buijs V.A."/>
            <person name="Van Westerhoven A.C."/>
            <person name="Haridas S."/>
            <person name="Skiadas P."/>
            <person name="Martin F."/>
            <person name="Groenewald J.Z."/>
            <person name="Crous P.W."/>
            <person name="Seidl M.F."/>
        </authorList>
    </citation>
    <scope>NUCLEOTIDE SEQUENCE [LARGE SCALE GENOMIC DNA]</scope>
    <source>
        <strain evidence="1 2">CBS 123374</strain>
    </source>
</reference>
<comment type="caution">
    <text evidence="1">The sequence shown here is derived from an EMBL/GenBank/DDBJ whole genome shotgun (WGS) entry which is preliminary data.</text>
</comment>
<protein>
    <submittedName>
        <fullName evidence="1">Uncharacterized protein</fullName>
    </submittedName>
</protein>
<gene>
    <name evidence="1" type="ORF">HDK90DRAFT_485137</name>
</gene>
<accession>A0ABR1YQ32</accession>
<evidence type="ECO:0000313" key="2">
    <source>
        <dbReference type="Proteomes" id="UP001492380"/>
    </source>
</evidence>
<proteinExistence type="predicted"/>